<proteinExistence type="predicted"/>
<name>A0A8H6AZB6_9HELO</name>
<keyword evidence="4" id="KW-1185">Reference proteome</keyword>
<evidence type="ECO:0000313" key="4">
    <source>
        <dbReference type="Proteomes" id="UP000531561"/>
    </source>
</evidence>
<evidence type="ECO:0000256" key="2">
    <source>
        <dbReference type="SAM" id="SignalP"/>
    </source>
</evidence>
<dbReference type="Proteomes" id="UP000531561">
    <property type="component" value="Unassembled WGS sequence"/>
</dbReference>
<feature type="chain" id="PRO_5034172778" evidence="2">
    <location>
        <begin position="20"/>
        <end position="1386"/>
    </location>
</feature>
<accession>A0A8H6AZB6</accession>
<organism evidence="3 4">
    <name type="scientific">Botrytis fragariae</name>
    <dbReference type="NCBI Taxonomy" id="1964551"/>
    <lineage>
        <taxon>Eukaryota</taxon>
        <taxon>Fungi</taxon>
        <taxon>Dikarya</taxon>
        <taxon>Ascomycota</taxon>
        <taxon>Pezizomycotina</taxon>
        <taxon>Leotiomycetes</taxon>
        <taxon>Helotiales</taxon>
        <taxon>Sclerotiniaceae</taxon>
        <taxon>Botrytis</taxon>
    </lineage>
</organism>
<sequence length="1386" mass="157005">MRLSKVATLFFLARSTAQARSYVSTLPQNAQGLFNESMDYLDRAYDDNAGYLYEMSGAAALRHDTRSSAWYAIGLLARNQGSDVSEAEKIISNVIGGQFKDPEAQWYGDYQKEPEEPEVGSSYYAPSIYNSWDPNWRGFIGTAFIVGLEEFGSLISPNVTSMMLESLYNSTVGDSYRVGGVDGDNLYPAYTNPSIMRAFVSGWTGRRLNDSNMTTAGENYAQQIVDLFDRANTLSEFNSGTYTGVSLFAMSLWAKYLPEDSVMKQRGASMIQYTWEAVSNLWHPQLLNVAGPWDRSYGFDMTKYLSLLALHIWNAVGKSKSSIINKPYIMSHNADFAYGPLFAILSEFHNSLIPANVTDALVNFKGEHTFTSSTYSPPFDYYPRNITAWLANNISIGAETFNENVIGGPAKNQGTFNPALMQWNTGNGIGWLTLYATEMHVIAEAGSGSLNLTYPEGNDTSIFTFLVSPFVAKRTISRIEDIQGLSLNVSGTIDMNYTLSYAGEYGGTDATINDFEYWNYLTFFSRLIFAIGGIASVTGVVGFIGQIAGGCKVVKEIIGDIKNASKDITRLAECIKSIEESSNEVLRQHEQLKTHYGMQDIPAAGAHMLEAIKSVESKLSSSVEIFGNSTKGSKNKWKQFWHRLKYAANKEEITKLMLWVDSTTQQVTLVQQNLSRIIQLEQSDLLRDISANIIAVPHAIHDSRDAIISAQQNQTETLRSEMQKNQSHLVQIMSTTIATKALEDVREDLLASLKGAMEECIEAQRLDIGPQVQFLVGKCLQHNLPINVAKLAEQRENDVAVSLSSSNPRHVTPTPHHAPSISAKMQRRNKRNSLISSTFYEYRFLGVKVSITFSSYSNDRYQFSRSPSGSRDLSSTSVSISLTIPWARRGLDLRHEIPIVPYSRESFISLRPYYVHAKGSEFHKAVKEFDIDTARNLIEQGRASPQDGIEGIRNLLNFGSWNRTDFDENRNLGWIKFILGYQVDRHIETKDLKFFLWITVAWRIEKAYEAMSLFLECSQDYLIQNSEIPFSLLHIDRPSPKYSQRIMCLRNQEQLIDWNCHEFPSHQGVYFENSRQLFENPQGDGLDAALDRGCQYYLVPDEQVDKILMRYGKDTSPVISILEFINSYSGSRSREEIVHCCSNRLRILLLKGLDLKKNDLFKTGTNPPREYGVVKYYSMIDCAIQIGAWKHLFEMLVQIGWDEKKIQELYDEEIFLGIPALMEGLQYHTIENAREAFLQRLLDGDDYSYFESEKLSVKPAVKLSMELATYSRNVSEAISHACLQCSEKSDIPGSWPEEEVVKESISKKDLIMPWCLGFFTFFPMTETNSHYYTCIHYGQYHTKCHVPREEWYSEYDDMQLVYMVEDVVDNVVDDVVSDMESDENRD</sequence>
<feature type="signal peptide" evidence="2">
    <location>
        <begin position="1"/>
        <end position="19"/>
    </location>
</feature>
<reference evidence="3 4" key="1">
    <citation type="journal article" date="2020" name="Phytopathology">
        <title>A high-quality genome resource of Botrytis fragariae, a new and rapidly spreading fungal pathogen causing strawberry gray mold in the U.S.A.</title>
        <authorList>
            <person name="Wu Y."/>
            <person name="Saski C.A."/>
            <person name="Schnabel G."/>
            <person name="Xiao S."/>
            <person name="Hu M."/>
        </authorList>
    </citation>
    <scope>NUCLEOTIDE SEQUENCE [LARGE SCALE GENOMIC DNA]</scope>
    <source>
        <strain evidence="3 4">BVB16</strain>
    </source>
</reference>
<evidence type="ECO:0000313" key="3">
    <source>
        <dbReference type="EMBL" id="KAF5876262.1"/>
    </source>
</evidence>
<gene>
    <name evidence="3" type="ORF">Bfra_002665</name>
</gene>
<dbReference type="GeneID" id="59256772"/>
<dbReference type="RefSeq" id="XP_037195208.1">
    <property type="nucleotide sequence ID" value="XM_037333080.1"/>
</dbReference>
<protein>
    <submittedName>
        <fullName evidence="3">Uncharacterized protein</fullName>
    </submittedName>
</protein>
<dbReference type="EMBL" id="JABFCT010000004">
    <property type="protein sequence ID" value="KAF5876262.1"/>
    <property type="molecule type" value="Genomic_DNA"/>
</dbReference>
<dbReference type="PANTHER" id="PTHR40616">
    <property type="entry name" value="LINALOOL DEHYDRATASE_ISOMERASE DOMAIN-CONTAINING PROTEIN"/>
    <property type="match status" value="1"/>
</dbReference>
<feature type="region of interest" description="Disordered" evidence="1">
    <location>
        <begin position="803"/>
        <end position="827"/>
    </location>
</feature>
<dbReference type="OrthoDB" id="2580323at2759"/>
<keyword evidence="2" id="KW-0732">Signal</keyword>
<evidence type="ECO:0000256" key="1">
    <source>
        <dbReference type="SAM" id="MobiDB-lite"/>
    </source>
</evidence>
<comment type="caution">
    <text evidence="3">The sequence shown here is derived from an EMBL/GenBank/DDBJ whole genome shotgun (WGS) entry which is preliminary data.</text>
</comment>
<dbReference type="PANTHER" id="PTHR40616:SF1">
    <property type="entry name" value="LINALOOL DEHYDRATASE_ISOMERASE DOMAIN-CONTAINING PROTEIN"/>
    <property type="match status" value="1"/>
</dbReference>